<proteinExistence type="predicted"/>
<feature type="compositionally biased region" description="Gly residues" evidence="1">
    <location>
        <begin position="13"/>
        <end position="30"/>
    </location>
</feature>
<keyword evidence="3" id="KW-1185">Reference proteome</keyword>
<organism evidence="2 3">
    <name type="scientific">Vespula vulgaris</name>
    <name type="common">Yellow jacket</name>
    <name type="synonym">Wasp</name>
    <dbReference type="NCBI Taxonomy" id="7454"/>
    <lineage>
        <taxon>Eukaryota</taxon>
        <taxon>Metazoa</taxon>
        <taxon>Ecdysozoa</taxon>
        <taxon>Arthropoda</taxon>
        <taxon>Hexapoda</taxon>
        <taxon>Insecta</taxon>
        <taxon>Pterygota</taxon>
        <taxon>Neoptera</taxon>
        <taxon>Endopterygota</taxon>
        <taxon>Hymenoptera</taxon>
        <taxon>Apocrita</taxon>
        <taxon>Aculeata</taxon>
        <taxon>Vespoidea</taxon>
        <taxon>Vespidae</taxon>
        <taxon>Vespinae</taxon>
        <taxon>Vespula</taxon>
    </lineage>
</organism>
<name>A0A834JF11_VESVU</name>
<accession>A0A834JF11</accession>
<evidence type="ECO:0000313" key="3">
    <source>
        <dbReference type="Proteomes" id="UP000614350"/>
    </source>
</evidence>
<dbReference type="Proteomes" id="UP000614350">
    <property type="component" value="Unassembled WGS sequence"/>
</dbReference>
<evidence type="ECO:0000256" key="1">
    <source>
        <dbReference type="SAM" id="MobiDB-lite"/>
    </source>
</evidence>
<comment type="caution">
    <text evidence="2">The sequence shown here is derived from an EMBL/GenBank/DDBJ whole genome shotgun (WGS) entry which is preliminary data.</text>
</comment>
<feature type="region of interest" description="Disordered" evidence="1">
    <location>
        <begin position="10"/>
        <end position="33"/>
    </location>
</feature>
<protein>
    <submittedName>
        <fullName evidence="2">Uncharacterized protein</fullName>
    </submittedName>
</protein>
<gene>
    <name evidence="2" type="ORF">HZH66_011789</name>
</gene>
<dbReference type="EMBL" id="JACSEA010000014">
    <property type="protein sequence ID" value="KAF7385947.1"/>
    <property type="molecule type" value="Genomic_DNA"/>
</dbReference>
<evidence type="ECO:0000313" key="2">
    <source>
        <dbReference type="EMBL" id="KAF7385947.1"/>
    </source>
</evidence>
<dbReference type="AlphaFoldDB" id="A0A834JF11"/>
<sequence length="67" mass="6636">MLVVVCVDVTSDSGGGGGGGGDTGGAGGGRPTRNIYGKKTYGVFGIKEVREPREVGTYGCVTSDPAL</sequence>
<reference evidence="2" key="1">
    <citation type="journal article" date="2020" name="G3 (Bethesda)">
        <title>High-Quality Assemblies for Three Invasive Social Wasps from the &lt;i&gt;Vespula&lt;/i&gt; Genus.</title>
        <authorList>
            <person name="Harrop T.W.R."/>
            <person name="Guhlin J."/>
            <person name="McLaughlin G.M."/>
            <person name="Permina E."/>
            <person name="Stockwell P."/>
            <person name="Gilligan J."/>
            <person name="Le Lec M.F."/>
            <person name="Gruber M.A.M."/>
            <person name="Quinn O."/>
            <person name="Lovegrove M."/>
            <person name="Duncan E.J."/>
            <person name="Remnant E.J."/>
            <person name="Van Eeckhoven J."/>
            <person name="Graham B."/>
            <person name="Knapp R.A."/>
            <person name="Langford K.W."/>
            <person name="Kronenberg Z."/>
            <person name="Press M.O."/>
            <person name="Eacker S.M."/>
            <person name="Wilson-Rankin E.E."/>
            <person name="Purcell J."/>
            <person name="Lester P.J."/>
            <person name="Dearden P.K."/>
        </authorList>
    </citation>
    <scope>NUCLEOTIDE SEQUENCE</scope>
    <source>
        <strain evidence="2">Marl-1</strain>
    </source>
</reference>